<reference evidence="1" key="1">
    <citation type="submission" date="2019-03" db="EMBL/GenBank/DDBJ databases">
        <title>Single cell metagenomics reveals metabolic interactions within the superorganism composed of flagellate Streblomastix strix and complex community of Bacteroidetes bacteria on its surface.</title>
        <authorList>
            <person name="Treitli S.C."/>
            <person name="Kolisko M."/>
            <person name="Husnik F."/>
            <person name="Keeling P."/>
            <person name="Hampl V."/>
        </authorList>
    </citation>
    <scope>NUCLEOTIDE SEQUENCE</scope>
    <source>
        <strain evidence="1">STM</strain>
    </source>
</reference>
<comment type="caution">
    <text evidence="1">The sequence shown here is derived from an EMBL/GenBank/DDBJ whole genome shotgun (WGS) entry which is preliminary data.</text>
</comment>
<feature type="non-terminal residue" evidence="1">
    <location>
        <position position="335"/>
    </location>
</feature>
<name>A0A5J4Q1N9_9ZZZZ</name>
<protein>
    <submittedName>
        <fullName evidence="1">Uncharacterized protein</fullName>
    </submittedName>
</protein>
<gene>
    <name evidence="1" type="ORF">EZS27_034508</name>
</gene>
<proteinExistence type="predicted"/>
<dbReference type="EMBL" id="SNRY01005436">
    <property type="protein sequence ID" value="KAA6314958.1"/>
    <property type="molecule type" value="Genomic_DNA"/>
</dbReference>
<accession>A0A5J4Q1N9</accession>
<evidence type="ECO:0000313" key="1">
    <source>
        <dbReference type="EMBL" id="KAA6314958.1"/>
    </source>
</evidence>
<organism evidence="1">
    <name type="scientific">termite gut metagenome</name>
    <dbReference type="NCBI Taxonomy" id="433724"/>
    <lineage>
        <taxon>unclassified sequences</taxon>
        <taxon>metagenomes</taxon>
        <taxon>organismal metagenomes</taxon>
    </lineage>
</organism>
<sequence>MQATFHKANDIVNQTKERKLWELLYKSYKKDGLIEMGGELGIKVMTSWNKKALAQSIEKYVTADPSRLTFRMPFKEIQDLQLLLRAGGVMSEGDFEDVDFLRFPNLYFRHFIELITDDSEEYWIVPDNLREALLPIANELDNEQALRQLDLREKFVCGLIYLYGIVSLEEFVNLYNELNGKEDTLEASNIADFIEQRDKVSNELYIFMCDDTEYVVSSRMENMVDIMNEILQRSELEFHSFTKEEVLEVGTYYSLSSLPSKKLSNYLTGVLNMPESLVSLLMRSVWEMAQNNTPIPELMKMLIKEIDEVVDKDWNADKFLSLLRRYVNSLPRWIL</sequence>
<dbReference type="AlphaFoldDB" id="A0A5J4Q1N9"/>